<organism evidence="2 3">
    <name type="scientific">Thiothrix nivea (strain ATCC 35100 / DSM 5205 / JP2)</name>
    <dbReference type="NCBI Taxonomy" id="870187"/>
    <lineage>
        <taxon>Bacteria</taxon>
        <taxon>Pseudomonadati</taxon>
        <taxon>Pseudomonadota</taxon>
        <taxon>Gammaproteobacteria</taxon>
        <taxon>Thiotrichales</taxon>
        <taxon>Thiotrichaceae</taxon>
        <taxon>Thiothrix</taxon>
    </lineage>
</organism>
<name>A0A656HH64_THINJ</name>
<dbReference type="SMART" id="SM00530">
    <property type="entry name" value="HTH_XRE"/>
    <property type="match status" value="1"/>
</dbReference>
<dbReference type="Pfam" id="PF01381">
    <property type="entry name" value="HTH_3"/>
    <property type="match status" value="1"/>
</dbReference>
<dbReference type="SUPFAM" id="SSF47413">
    <property type="entry name" value="lambda repressor-like DNA-binding domains"/>
    <property type="match status" value="1"/>
</dbReference>
<dbReference type="InterPro" id="IPR010982">
    <property type="entry name" value="Lambda_DNA-bd_dom_sf"/>
</dbReference>
<dbReference type="AlphaFoldDB" id="A0A656HH64"/>
<gene>
    <name evidence="2" type="ORF">Thini_2840</name>
</gene>
<dbReference type="GO" id="GO:0003677">
    <property type="term" value="F:DNA binding"/>
    <property type="evidence" value="ECO:0007669"/>
    <property type="project" value="InterPro"/>
</dbReference>
<keyword evidence="3" id="KW-1185">Reference proteome</keyword>
<dbReference type="EMBL" id="JH651384">
    <property type="protein sequence ID" value="EIJ35374.1"/>
    <property type="molecule type" value="Genomic_DNA"/>
</dbReference>
<dbReference type="Proteomes" id="UP000005317">
    <property type="component" value="Unassembled WGS sequence"/>
</dbReference>
<dbReference type="CDD" id="cd00093">
    <property type="entry name" value="HTH_XRE"/>
    <property type="match status" value="1"/>
</dbReference>
<dbReference type="Gene3D" id="1.10.260.40">
    <property type="entry name" value="lambda repressor-like DNA-binding domains"/>
    <property type="match status" value="1"/>
</dbReference>
<dbReference type="PROSITE" id="PS50943">
    <property type="entry name" value="HTH_CROC1"/>
    <property type="match status" value="1"/>
</dbReference>
<evidence type="ECO:0000313" key="3">
    <source>
        <dbReference type="Proteomes" id="UP000005317"/>
    </source>
</evidence>
<reference evidence="3" key="1">
    <citation type="journal article" date="2011" name="Stand. Genomic Sci.">
        <title>Genome sequence of the filamentous, gliding Thiothrix nivea neotype strain (JP2(T)).</title>
        <authorList>
            <person name="Lapidus A."/>
            <person name="Nolan M."/>
            <person name="Lucas S."/>
            <person name="Glavina Del Rio T."/>
            <person name="Tice H."/>
            <person name="Cheng J.F."/>
            <person name="Tapia R."/>
            <person name="Han C."/>
            <person name="Goodwin L."/>
            <person name="Pitluck S."/>
            <person name="Liolios K."/>
            <person name="Pagani I."/>
            <person name="Ivanova N."/>
            <person name="Huntemann M."/>
            <person name="Mavromatis K."/>
            <person name="Mikhailova N."/>
            <person name="Pati A."/>
            <person name="Chen A."/>
            <person name="Palaniappan K."/>
            <person name="Land M."/>
            <person name="Brambilla E.M."/>
            <person name="Rohde M."/>
            <person name="Abt B."/>
            <person name="Verbarg S."/>
            <person name="Goker M."/>
            <person name="Bristow J."/>
            <person name="Eisen J.A."/>
            <person name="Markowitz V."/>
            <person name="Hugenholtz P."/>
            <person name="Kyrpides N.C."/>
            <person name="Klenk H.P."/>
            <person name="Woyke T."/>
        </authorList>
    </citation>
    <scope>NUCLEOTIDE SEQUENCE [LARGE SCALE GENOMIC DNA]</scope>
    <source>
        <strain evidence="3">ATCC 35100 / DSM 5205 / JP2</strain>
    </source>
</reference>
<sequence>MDMQSLGKTLRHARKQRELNQTDLCELAGISRATLSGIENGTIPEIGIRKVMALCSVLGLELNAQPLTPRRPTLHTLVDEAEHRKTGRRK</sequence>
<dbReference type="InterPro" id="IPR001387">
    <property type="entry name" value="Cro/C1-type_HTH"/>
</dbReference>
<proteinExistence type="predicted"/>
<protein>
    <submittedName>
        <fullName evidence="2">Transcriptional regulator, XRE family</fullName>
    </submittedName>
</protein>
<feature type="domain" description="HTH cro/C1-type" evidence="1">
    <location>
        <begin position="10"/>
        <end position="65"/>
    </location>
</feature>
<accession>A0A656HH64</accession>
<evidence type="ECO:0000313" key="2">
    <source>
        <dbReference type="EMBL" id="EIJ35374.1"/>
    </source>
</evidence>
<evidence type="ECO:0000259" key="1">
    <source>
        <dbReference type="PROSITE" id="PS50943"/>
    </source>
</evidence>